<keyword evidence="3" id="KW-1185">Reference proteome</keyword>
<evidence type="ECO:0000313" key="2">
    <source>
        <dbReference type="EMBL" id="GCE37719.1"/>
    </source>
</evidence>
<comment type="caution">
    <text evidence="2">The sequence shown here is derived from an EMBL/GenBank/DDBJ whole genome shotgun (WGS) entry which is preliminary data.</text>
</comment>
<sequence length="48" mass="5390">MAIPSTPTMSVPESRTWRRPGVMSTAEIKARVEAMYADDRRPNTPTAR</sequence>
<name>A0A402C254_RHOWR</name>
<feature type="compositionally biased region" description="Polar residues" evidence="1">
    <location>
        <begin position="1"/>
        <end position="13"/>
    </location>
</feature>
<feature type="region of interest" description="Disordered" evidence="1">
    <location>
        <begin position="1"/>
        <end position="20"/>
    </location>
</feature>
<gene>
    <name evidence="2" type="ORF">Rhow_000565</name>
</gene>
<accession>A0A402C254</accession>
<dbReference type="Proteomes" id="UP000287519">
    <property type="component" value="Unassembled WGS sequence"/>
</dbReference>
<organism evidence="2 3">
    <name type="scientific">Rhodococcus wratislaviensis</name>
    <name type="common">Tsukamurella wratislaviensis</name>
    <dbReference type="NCBI Taxonomy" id="44752"/>
    <lineage>
        <taxon>Bacteria</taxon>
        <taxon>Bacillati</taxon>
        <taxon>Actinomycetota</taxon>
        <taxon>Actinomycetes</taxon>
        <taxon>Mycobacteriales</taxon>
        <taxon>Nocardiaceae</taxon>
        <taxon>Rhodococcus</taxon>
    </lineage>
</organism>
<protein>
    <submittedName>
        <fullName evidence="2">Uncharacterized protein</fullName>
    </submittedName>
</protein>
<proteinExistence type="predicted"/>
<dbReference type="EMBL" id="BHYM01000012">
    <property type="protein sequence ID" value="GCE37719.1"/>
    <property type="molecule type" value="Genomic_DNA"/>
</dbReference>
<evidence type="ECO:0000313" key="3">
    <source>
        <dbReference type="Proteomes" id="UP000287519"/>
    </source>
</evidence>
<dbReference type="AlphaFoldDB" id="A0A402C254"/>
<reference evidence="2 3" key="1">
    <citation type="submission" date="2018-11" db="EMBL/GenBank/DDBJ databases">
        <title>Microbial catabolism of amino acid.</title>
        <authorList>
            <person name="Hibi M."/>
            <person name="Ogawa J."/>
        </authorList>
    </citation>
    <scope>NUCLEOTIDE SEQUENCE [LARGE SCALE GENOMIC DNA]</scope>
    <source>
        <strain evidence="2 3">C31-06</strain>
    </source>
</reference>
<dbReference type="RefSeq" id="WP_172652412.1">
    <property type="nucleotide sequence ID" value="NZ_BHYM01000012.1"/>
</dbReference>
<evidence type="ECO:0000256" key="1">
    <source>
        <dbReference type="SAM" id="MobiDB-lite"/>
    </source>
</evidence>